<feature type="compositionally biased region" description="Pro residues" evidence="1">
    <location>
        <begin position="1"/>
        <end position="11"/>
    </location>
</feature>
<feature type="compositionally biased region" description="Gly residues" evidence="1">
    <location>
        <begin position="41"/>
        <end position="53"/>
    </location>
</feature>
<dbReference type="Proteomes" id="UP001044222">
    <property type="component" value="Chromosome 14"/>
</dbReference>
<gene>
    <name evidence="2" type="ORF">ANANG_G00254270</name>
</gene>
<feature type="region of interest" description="Disordered" evidence="1">
    <location>
        <begin position="1"/>
        <end position="61"/>
    </location>
</feature>
<organism evidence="2 3">
    <name type="scientific">Anguilla anguilla</name>
    <name type="common">European freshwater eel</name>
    <name type="synonym">Muraena anguilla</name>
    <dbReference type="NCBI Taxonomy" id="7936"/>
    <lineage>
        <taxon>Eukaryota</taxon>
        <taxon>Metazoa</taxon>
        <taxon>Chordata</taxon>
        <taxon>Craniata</taxon>
        <taxon>Vertebrata</taxon>
        <taxon>Euteleostomi</taxon>
        <taxon>Actinopterygii</taxon>
        <taxon>Neopterygii</taxon>
        <taxon>Teleostei</taxon>
        <taxon>Anguilliformes</taxon>
        <taxon>Anguillidae</taxon>
        <taxon>Anguilla</taxon>
    </lineage>
</organism>
<accession>A0A9D3LSU9</accession>
<protein>
    <submittedName>
        <fullName evidence="2">Uncharacterized protein</fullName>
    </submittedName>
</protein>
<sequence>MCRSAPAPPLHGEPAAANIPPKIARPARPGPDGAPRREETGGGNGLRNGGTGAHGPPASSLSPQGSFWGCFSLSCPLKADGFSPTPPGFPRSAHLSCTVGL</sequence>
<dbReference type="EMBL" id="JAFIRN010000014">
    <property type="protein sequence ID" value="KAG5836402.1"/>
    <property type="molecule type" value="Genomic_DNA"/>
</dbReference>
<evidence type="ECO:0000313" key="2">
    <source>
        <dbReference type="EMBL" id="KAG5836402.1"/>
    </source>
</evidence>
<dbReference type="AlphaFoldDB" id="A0A9D3LSU9"/>
<evidence type="ECO:0000313" key="3">
    <source>
        <dbReference type="Proteomes" id="UP001044222"/>
    </source>
</evidence>
<evidence type="ECO:0000256" key="1">
    <source>
        <dbReference type="SAM" id="MobiDB-lite"/>
    </source>
</evidence>
<feature type="compositionally biased region" description="Low complexity" evidence="1">
    <location>
        <begin position="24"/>
        <end position="33"/>
    </location>
</feature>
<comment type="caution">
    <text evidence="2">The sequence shown here is derived from an EMBL/GenBank/DDBJ whole genome shotgun (WGS) entry which is preliminary data.</text>
</comment>
<reference evidence="2" key="1">
    <citation type="submission" date="2021-01" db="EMBL/GenBank/DDBJ databases">
        <title>A chromosome-scale assembly of European eel, Anguilla anguilla.</title>
        <authorList>
            <person name="Henkel C."/>
            <person name="Jong-Raadsen S.A."/>
            <person name="Dufour S."/>
            <person name="Weltzien F.-A."/>
            <person name="Palstra A.P."/>
            <person name="Pelster B."/>
            <person name="Spaink H.P."/>
            <person name="Van Den Thillart G.E."/>
            <person name="Jansen H."/>
            <person name="Zahm M."/>
            <person name="Klopp C."/>
            <person name="Cedric C."/>
            <person name="Louis A."/>
            <person name="Berthelot C."/>
            <person name="Parey E."/>
            <person name="Roest Crollius H."/>
            <person name="Montfort J."/>
            <person name="Robinson-Rechavi M."/>
            <person name="Bucao C."/>
            <person name="Bouchez O."/>
            <person name="Gislard M."/>
            <person name="Lluch J."/>
            <person name="Milhes M."/>
            <person name="Lampietro C."/>
            <person name="Lopez Roques C."/>
            <person name="Donnadieu C."/>
            <person name="Braasch I."/>
            <person name="Desvignes T."/>
            <person name="Postlethwait J."/>
            <person name="Bobe J."/>
            <person name="Guiguen Y."/>
            <person name="Dirks R."/>
        </authorList>
    </citation>
    <scope>NUCLEOTIDE SEQUENCE</scope>
    <source>
        <strain evidence="2">Tag_6206</strain>
        <tissue evidence="2">Liver</tissue>
    </source>
</reference>
<name>A0A9D3LSU9_ANGAN</name>
<keyword evidence="3" id="KW-1185">Reference proteome</keyword>
<proteinExistence type="predicted"/>